<evidence type="ECO:0008006" key="3">
    <source>
        <dbReference type="Google" id="ProtNLM"/>
    </source>
</evidence>
<dbReference type="Proteomes" id="UP001174691">
    <property type="component" value="Unassembled WGS sequence"/>
</dbReference>
<dbReference type="EMBL" id="JANBVN010000155">
    <property type="protein sequence ID" value="KAJ9137776.1"/>
    <property type="molecule type" value="Genomic_DNA"/>
</dbReference>
<dbReference type="SUPFAM" id="SSF55486">
    <property type="entry name" value="Metalloproteases ('zincins'), catalytic domain"/>
    <property type="match status" value="1"/>
</dbReference>
<dbReference type="Gene3D" id="3.40.390.10">
    <property type="entry name" value="Collagenase (Catalytic Domain)"/>
    <property type="match status" value="1"/>
</dbReference>
<sequence>MENDSAAMVPVEEPFCSAYEYMAAALHVPNIPAQPSDGQLLPSIPPLHFDTPVFWKTGQVLRMGFYHATNFQKAEVTTHAVEWCRWADLEFRFVTKAPYNIHIAFQPGSSWSLLGTQALSRTHKSPPRPSMNLGWVNPQTPAWVYRATILHEFCHALGLVHEHQNARRDFGREWDIPAMYDHLARPPNQWGLDRVNRNVLSICTGKLLRKNFIDEESIKLYAFPGKLFKGHGGYSKNYELSAIDKGSMLMRYPGREPGEYT</sequence>
<proteinExistence type="predicted"/>
<organism evidence="1 2">
    <name type="scientific">Coniochaeta hoffmannii</name>
    <dbReference type="NCBI Taxonomy" id="91930"/>
    <lineage>
        <taxon>Eukaryota</taxon>
        <taxon>Fungi</taxon>
        <taxon>Dikarya</taxon>
        <taxon>Ascomycota</taxon>
        <taxon>Pezizomycotina</taxon>
        <taxon>Sordariomycetes</taxon>
        <taxon>Sordariomycetidae</taxon>
        <taxon>Coniochaetales</taxon>
        <taxon>Coniochaetaceae</taxon>
        <taxon>Coniochaeta</taxon>
    </lineage>
</organism>
<dbReference type="AlphaFoldDB" id="A0AA38VF76"/>
<keyword evidence="2" id="KW-1185">Reference proteome</keyword>
<dbReference type="InterPro" id="IPR024079">
    <property type="entry name" value="MetalloPept_cat_dom_sf"/>
</dbReference>
<gene>
    <name evidence="1" type="ORF">NKR19_g8088</name>
</gene>
<reference evidence="1" key="1">
    <citation type="submission" date="2022-07" db="EMBL/GenBank/DDBJ databases">
        <title>Fungi with potential for degradation of polypropylene.</title>
        <authorList>
            <person name="Gostincar C."/>
        </authorList>
    </citation>
    <scope>NUCLEOTIDE SEQUENCE</scope>
    <source>
        <strain evidence="1">EXF-13287</strain>
    </source>
</reference>
<comment type="caution">
    <text evidence="1">The sequence shown here is derived from an EMBL/GenBank/DDBJ whole genome shotgun (WGS) entry which is preliminary data.</text>
</comment>
<dbReference type="GO" id="GO:0008237">
    <property type="term" value="F:metallopeptidase activity"/>
    <property type="evidence" value="ECO:0007669"/>
    <property type="project" value="InterPro"/>
</dbReference>
<accession>A0AA38VF76</accession>
<name>A0AA38VF76_9PEZI</name>
<evidence type="ECO:0000313" key="1">
    <source>
        <dbReference type="EMBL" id="KAJ9137776.1"/>
    </source>
</evidence>
<protein>
    <recommendedName>
        <fullName evidence="3">Metalloendopeptidase</fullName>
    </recommendedName>
</protein>
<evidence type="ECO:0000313" key="2">
    <source>
        <dbReference type="Proteomes" id="UP001174691"/>
    </source>
</evidence>